<reference evidence="3" key="1">
    <citation type="submission" date="2020-09" db="EMBL/GenBank/DDBJ databases">
        <authorList>
            <person name="Kikuchi T."/>
        </authorList>
    </citation>
    <scope>NUCLEOTIDE SEQUENCE</scope>
    <source>
        <strain evidence="3">SH1</strain>
    </source>
</reference>
<keyword evidence="1" id="KW-0175">Coiled coil</keyword>
<feature type="region of interest" description="Disordered" evidence="2">
    <location>
        <begin position="1"/>
        <end position="134"/>
    </location>
</feature>
<feature type="compositionally biased region" description="Basic and acidic residues" evidence="2">
    <location>
        <begin position="120"/>
        <end position="134"/>
    </location>
</feature>
<evidence type="ECO:0000313" key="4">
    <source>
        <dbReference type="Proteomes" id="UP000614601"/>
    </source>
</evidence>
<name>A0A811K971_9BILA</name>
<dbReference type="OrthoDB" id="5856268at2759"/>
<feature type="compositionally biased region" description="Polar residues" evidence="2">
    <location>
        <begin position="107"/>
        <end position="119"/>
    </location>
</feature>
<feature type="coiled-coil region" evidence="1">
    <location>
        <begin position="141"/>
        <end position="171"/>
    </location>
</feature>
<dbReference type="EMBL" id="CAJFDH010000002">
    <property type="protein sequence ID" value="CAD5211931.1"/>
    <property type="molecule type" value="Genomic_DNA"/>
</dbReference>
<gene>
    <name evidence="3" type="ORF">BOKJ2_LOCUS3948</name>
</gene>
<dbReference type="Proteomes" id="UP000783686">
    <property type="component" value="Unassembled WGS sequence"/>
</dbReference>
<sequence>MATTALTSDSPASESMQKRNREKRQVHHHHHSLPHTRPTQRHVDNRQRKLREKRRPANFISTDGTTSGDDLELVEGDEESSHKLEKMLKKNDQLPSDLDADCEDNNSTDVDTISVSGSVKSKDTSESKAPKDDVSVLNARLNALEKQLATVLKVNGKLKEENEQLKRMVKQ</sequence>
<dbReference type="EMBL" id="CAJFCW020000002">
    <property type="protein sequence ID" value="CAG9094723.1"/>
    <property type="molecule type" value="Genomic_DNA"/>
</dbReference>
<feature type="compositionally biased region" description="Basic and acidic residues" evidence="2">
    <location>
        <begin position="79"/>
        <end position="92"/>
    </location>
</feature>
<comment type="caution">
    <text evidence="3">The sequence shown here is derived from an EMBL/GenBank/DDBJ whole genome shotgun (WGS) entry which is preliminary data.</text>
</comment>
<protein>
    <submittedName>
        <fullName evidence="3">Uncharacterized protein</fullName>
    </submittedName>
</protein>
<dbReference type="AlphaFoldDB" id="A0A811K971"/>
<proteinExistence type="predicted"/>
<feature type="compositionally biased region" description="Basic residues" evidence="2">
    <location>
        <begin position="18"/>
        <end position="40"/>
    </location>
</feature>
<evidence type="ECO:0000256" key="1">
    <source>
        <dbReference type="SAM" id="Coils"/>
    </source>
</evidence>
<organism evidence="3 4">
    <name type="scientific">Bursaphelenchus okinawaensis</name>
    <dbReference type="NCBI Taxonomy" id="465554"/>
    <lineage>
        <taxon>Eukaryota</taxon>
        <taxon>Metazoa</taxon>
        <taxon>Ecdysozoa</taxon>
        <taxon>Nematoda</taxon>
        <taxon>Chromadorea</taxon>
        <taxon>Rhabditida</taxon>
        <taxon>Tylenchina</taxon>
        <taxon>Tylenchomorpha</taxon>
        <taxon>Aphelenchoidea</taxon>
        <taxon>Aphelenchoididae</taxon>
        <taxon>Bursaphelenchus</taxon>
    </lineage>
</organism>
<evidence type="ECO:0000256" key="2">
    <source>
        <dbReference type="SAM" id="MobiDB-lite"/>
    </source>
</evidence>
<feature type="compositionally biased region" description="Polar residues" evidence="2">
    <location>
        <begin position="1"/>
        <end position="15"/>
    </location>
</feature>
<dbReference type="Proteomes" id="UP000614601">
    <property type="component" value="Unassembled WGS sequence"/>
</dbReference>
<keyword evidence="4" id="KW-1185">Reference proteome</keyword>
<feature type="compositionally biased region" description="Acidic residues" evidence="2">
    <location>
        <begin position="69"/>
        <end position="78"/>
    </location>
</feature>
<accession>A0A811K971</accession>
<evidence type="ECO:0000313" key="3">
    <source>
        <dbReference type="EMBL" id="CAD5211931.1"/>
    </source>
</evidence>